<organism evidence="2 3">
    <name type="scientific">Pithovirus sibericum</name>
    <dbReference type="NCBI Taxonomy" id="1450746"/>
    <lineage>
        <taxon>Viruses</taxon>
        <taxon>Pithoviruses</taxon>
        <taxon>Orthopithovirinae</taxon>
        <taxon>Alphapithovirus</taxon>
        <taxon>Alphapithovirus sibericum</taxon>
    </lineage>
</organism>
<evidence type="ECO:0000256" key="1">
    <source>
        <dbReference type="SAM" id="Phobius"/>
    </source>
</evidence>
<gene>
    <name evidence="2" type="ORF">pv_46</name>
</gene>
<dbReference type="EMBL" id="KF740664">
    <property type="protein sequence ID" value="AHH01613.1"/>
    <property type="molecule type" value="Genomic_DNA"/>
</dbReference>
<reference evidence="2 3" key="1">
    <citation type="journal article" date="2014" name="Proc. Natl. Acad. Sci. U.S.A.">
        <title>Thirty-thousand-year-old distant relative of giant icosahedral DNA viruses with a pandoravirus morphology.</title>
        <authorList>
            <person name="Legendre M."/>
            <person name="Bartoli J."/>
            <person name="Shmakova L."/>
            <person name="Jeudy S."/>
            <person name="Labadie K."/>
            <person name="Adrait A."/>
            <person name="Lescot M."/>
            <person name="Poirot O."/>
            <person name="Bertaux L."/>
            <person name="Bruley C."/>
            <person name="Coute Y."/>
            <person name="Rivkina E."/>
            <person name="Abergel C."/>
            <person name="Claverie J.M."/>
        </authorList>
    </citation>
    <scope>NUCLEOTIDE SEQUENCE [LARGE SCALE GENOMIC DNA]</scope>
    <source>
        <strain evidence="2">P1084-T</strain>
    </source>
</reference>
<keyword evidence="1" id="KW-1133">Transmembrane helix</keyword>
<dbReference type="Proteomes" id="UP000202176">
    <property type="component" value="Segment"/>
</dbReference>
<feature type="transmembrane region" description="Helical" evidence="1">
    <location>
        <begin position="29"/>
        <end position="47"/>
    </location>
</feature>
<evidence type="ECO:0000313" key="2">
    <source>
        <dbReference type="EMBL" id="AHH01613.1"/>
    </source>
</evidence>
<dbReference type="KEGG" id="vg:18266074"/>
<evidence type="ECO:0000313" key="3">
    <source>
        <dbReference type="Proteomes" id="UP000202176"/>
    </source>
</evidence>
<keyword evidence="1" id="KW-0472">Membrane</keyword>
<dbReference type="RefSeq" id="YP_009000948.1">
    <property type="nucleotide sequence ID" value="NC_023423.1"/>
</dbReference>
<accession>W5S4D7</accession>
<keyword evidence="3" id="KW-1185">Reference proteome</keyword>
<proteinExistence type="predicted"/>
<name>W5S4D7_9VIRU</name>
<protein>
    <submittedName>
        <fullName evidence="2">Uncharacterized protein</fullName>
    </submittedName>
</protein>
<sequence length="85" mass="9787">MSSSDLDAILKWAEDREEKKRKKSISSKYIVIAIIALFIIVIVWILINSSFKSDQVIYTDIDTGEDIDIEACKKQGYQVIFEDEL</sequence>
<keyword evidence="1" id="KW-0812">Transmembrane</keyword>
<dbReference type="GeneID" id="18266074"/>